<dbReference type="EMBL" id="BANR01000029">
    <property type="protein sequence ID" value="GAC50752.1"/>
    <property type="molecule type" value="Genomic_DNA"/>
</dbReference>
<evidence type="ECO:0008006" key="4">
    <source>
        <dbReference type="Google" id="ProtNLM"/>
    </source>
</evidence>
<evidence type="ECO:0000313" key="2">
    <source>
        <dbReference type="EMBL" id="GAC50752.1"/>
    </source>
</evidence>
<accession>L7KS15</accession>
<dbReference type="Proteomes" id="UP000010988">
    <property type="component" value="Unassembled WGS sequence"/>
</dbReference>
<gene>
    <name evidence="2" type="ORF">GOACH_29_00400</name>
</gene>
<keyword evidence="1" id="KW-0472">Membrane</keyword>
<protein>
    <recommendedName>
        <fullName evidence="4">DUF5134 domain-containing protein</fullName>
    </recommendedName>
</protein>
<feature type="transmembrane region" description="Helical" evidence="1">
    <location>
        <begin position="83"/>
        <end position="107"/>
    </location>
</feature>
<dbReference type="RefSeq" id="WP_005179102.1">
    <property type="nucleotide sequence ID" value="NZ_BANR01000029.1"/>
</dbReference>
<comment type="caution">
    <text evidence="2">The sequence shown here is derived from an EMBL/GenBank/DDBJ whole genome shotgun (WGS) entry which is preliminary data.</text>
</comment>
<feature type="transmembrane region" description="Helical" evidence="1">
    <location>
        <begin position="52"/>
        <end position="71"/>
    </location>
</feature>
<organism evidence="2 3">
    <name type="scientific">Gordonia aichiensis NBRC 108223</name>
    <dbReference type="NCBI Taxonomy" id="1220583"/>
    <lineage>
        <taxon>Bacteria</taxon>
        <taxon>Bacillati</taxon>
        <taxon>Actinomycetota</taxon>
        <taxon>Actinomycetes</taxon>
        <taxon>Mycobacteriales</taxon>
        <taxon>Gordoniaceae</taxon>
        <taxon>Gordonia</taxon>
    </lineage>
</organism>
<dbReference type="AlphaFoldDB" id="L7KS15"/>
<feature type="transmembrane region" description="Helical" evidence="1">
    <location>
        <begin position="142"/>
        <end position="161"/>
    </location>
</feature>
<keyword evidence="1" id="KW-0812">Transmembrane</keyword>
<dbReference type="STRING" id="1220583.GOACH_29_00400"/>
<name>L7KS15_9ACTN</name>
<keyword evidence="3" id="KW-1185">Reference proteome</keyword>
<proteinExistence type="predicted"/>
<reference evidence="2 3" key="1">
    <citation type="submission" date="2012-12" db="EMBL/GenBank/DDBJ databases">
        <title>Whole genome shotgun sequence of Gordonia aichiensis NBRC 108223.</title>
        <authorList>
            <person name="Isaki-Nakamura S."/>
            <person name="Hosoyama A."/>
            <person name="Tsuchikane K."/>
            <person name="Ando Y."/>
            <person name="Baba S."/>
            <person name="Ohji S."/>
            <person name="Hamada M."/>
            <person name="Tamura T."/>
            <person name="Yamazoe A."/>
            <person name="Yamazaki S."/>
            <person name="Fujita N."/>
        </authorList>
    </citation>
    <scope>NUCLEOTIDE SEQUENCE [LARGE SCALE GENOMIC DNA]</scope>
    <source>
        <strain evidence="2 3">NBRC 108223</strain>
    </source>
</reference>
<evidence type="ECO:0000313" key="3">
    <source>
        <dbReference type="Proteomes" id="UP000010988"/>
    </source>
</evidence>
<evidence type="ECO:0000256" key="1">
    <source>
        <dbReference type="SAM" id="Phobius"/>
    </source>
</evidence>
<keyword evidence="1" id="KW-1133">Transmembrane helix</keyword>
<sequence>MHTILIIGALVPMAVGLGCCGLDRSRIDAIDTLVMAVMLVGMTDIMVFDHHLLPVAGWIAVFAGSVVATLTRSSRSRLTVVRAITIMVMAVLTAAMSATMSSTSAAAGNHTMASGTSASMDMGLSRHTSMSTDVTSAAGHGLSSWALAALVVAIGAAAYATREIIRTPRLLPRLELGASIVSVVAMATMLIL</sequence>